<dbReference type="KEGG" id="lpan:LPMP_091470"/>
<protein>
    <recommendedName>
        <fullName evidence="1">Sulfurtransferase</fullName>
    </recommendedName>
</protein>
<dbReference type="PROSITE" id="PS50206">
    <property type="entry name" value="RHODANESE_3"/>
    <property type="match status" value="1"/>
</dbReference>
<dbReference type="PANTHER" id="PTHR44086">
    <property type="entry name" value="THIOSULFATE SULFURTRANSFERASE RDL2, MITOCHONDRIAL-RELATED"/>
    <property type="match status" value="1"/>
</dbReference>
<dbReference type="InterPro" id="IPR036873">
    <property type="entry name" value="Rhodanese-like_dom_sf"/>
</dbReference>
<dbReference type="GO" id="GO:0005739">
    <property type="term" value="C:mitochondrion"/>
    <property type="evidence" value="ECO:0007669"/>
    <property type="project" value="TreeGrafter"/>
</dbReference>
<dbReference type="Pfam" id="PF00581">
    <property type="entry name" value="Rhodanese"/>
    <property type="match status" value="1"/>
</dbReference>
<dbReference type="GeneID" id="22572717"/>
<dbReference type="OrthoDB" id="566238at2759"/>
<dbReference type="eggNOG" id="KOG1530">
    <property type="taxonomic scope" value="Eukaryota"/>
</dbReference>
<feature type="domain" description="Rhodanese" evidence="2">
    <location>
        <begin position="19"/>
        <end position="116"/>
    </location>
</feature>
<dbReference type="VEuPathDB" id="TriTrypDB:LPMP_091470"/>
<evidence type="ECO:0000313" key="4">
    <source>
        <dbReference type="Proteomes" id="UP000063063"/>
    </source>
</evidence>
<dbReference type="SUPFAM" id="SSF52821">
    <property type="entry name" value="Rhodanese/Cell cycle control phosphatase"/>
    <property type="match status" value="1"/>
</dbReference>
<gene>
    <name evidence="3" type="ORF">LPMP_091470</name>
</gene>
<dbReference type="EMBL" id="CP009378">
    <property type="protein sequence ID" value="AIN96061.1"/>
    <property type="molecule type" value="Genomic_DNA"/>
</dbReference>
<dbReference type="InterPro" id="IPR001763">
    <property type="entry name" value="Rhodanese-like_dom"/>
</dbReference>
<name>A0A088S3J5_LEIPA</name>
<dbReference type="Proteomes" id="UP000063063">
    <property type="component" value="Chromosome 9"/>
</dbReference>
<evidence type="ECO:0000259" key="2">
    <source>
        <dbReference type="PROSITE" id="PS50206"/>
    </source>
</evidence>
<dbReference type="VEuPathDB" id="TriTrypDB:LPAL13_090020200"/>
<keyword evidence="4" id="KW-1185">Reference proteome</keyword>
<proteinExistence type="predicted"/>
<dbReference type="AlphaFoldDB" id="A0A088S3J5"/>
<dbReference type="Gene3D" id="3.40.250.10">
    <property type="entry name" value="Rhodanese-like domain"/>
    <property type="match status" value="1"/>
</dbReference>
<sequence>MQRLTYAAVKALVAKKQSGDRHMCILDVRSADEVAGGAIAASVNIPLDQLESALQLTADEFKEKYKAPKPETSDHVVTYCLRGMRAESAAALLRSSGYTNVDVYPGSWTEWSEKEKSAA</sequence>
<reference evidence="3 4" key="1">
    <citation type="journal article" date="2015" name="Sci. Rep.">
        <title>The genome of Leishmania panamensis: insights into genomics of the L. (Viannia) subgenus.</title>
        <authorList>
            <person name="Llanes A."/>
            <person name="Restrepo C.M."/>
            <person name="Vecchio G.D."/>
            <person name="Anguizola F.J."/>
            <person name="Lleonart R."/>
        </authorList>
    </citation>
    <scope>NUCLEOTIDE SEQUENCE [LARGE SCALE GENOMIC DNA]</scope>
    <source>
        <strain evidence="3 4">MHOM/PA/94/PSC-1</strain>
    </source>
</reference>
<dbReference type="PANTHER" id="PTHR44086:SF10">
    <property type="entry name" value="THIOSULFATE SULFURTRANSFERASE_RHODANESE-LIKE DOMAIN-CONTAINING PROTEIN 3"/>
    <property type="match status" value="1"/>
</dbReference>
<dbReference type="SMART" id="SM00450">
    <property type="entry name" value="RHOD"/>
    <property type="match status" value="1"/>
</dbReference>
<organism evidence="3 4">
    <name type="scientific">Leishmania panamensis</name>
    <dbReference type="NCBI Taxonomy" id="5679"/>
    <lineage>
        <taxon>Eukaryota</taxon>
        <taxon>Discoba</taxon>
        <taxon>Euglenozoa</taxon>
        <taxon>Kinetoplastea</taxon>
        <taxon>Metakinetoplastina</taxon>
        <taxon>Trypanosomatida</taxon>
        <taxon>Trypanosomatidae</taxon>
        <taxon>Leishmaniinae</taxon>
        <taxon>Leishmania</taxon>
        <taxon>Leishmania guyanensis species complex</taxon>
    </lineage>
</organism>
<dbReference type="PROSITE" id="PS00683">
    <property type="entry name" value="RHODANESE_2"/>
    <property type="match status" value="1"/>
</dbReference>
<accession>A0A088S3J5</accession>
<dbReference type="InterPro" id="IPR001307">
    <property type="entry name" value="Thiosulphate_STrfase_CS"/>
</dbReference>
<keyword evidence="1 3" id="KW-0808">Transferase</keyword>
<evidence type="ECO:0000313" key="3">
    <source>
        <dbReference type="EMBL" id="AIN96061.1"/>
    </source>
</evidence>
<evidence type="ECO:0000256" key="1">
    <source>
        <dbReference type="RuleBase" id="RU000507"/>
    </source>
</evidence>
<dbReference type="RefSeq" id="XP_010704383.1">
    <property type="nucleotide sequence ID" value="XM_010706081.1"/>
</dbReference>
<dbReference type="GO" id="GO:0004792">
    <property type="term" value="F:thiosulfate-cyanide sulfurtransferase activity"/>
    <property type="evidence" value="ECO:0007669"/>
    <property type="project" value="InterPro"/>
</dbReference>